<dbReference type="AlphaFoldDB" id="A0A6G6WAQ4"/>
<sequence length="91" mass="9622">MSQSVTDTIRALLAEHARLGTDVATLSDTDDLYAAGMTSHASVTVMLACEDEWDIEFPQQMLKKSTFASIANIRAALAEMGVDGAESAVSA</sequence>
<dbReference type="InterPro" id="IPR036736">
    <property type="entry name" value="ACP-like_sf"/>
</dbReference>
<dbReference type="PROSITE" id="PS50075">
    <property type="entry name" value="CARRIER"/>
    <property type="match status" value="1"/>
</dbReference>
<proteinExistence type="predicted"/>
<reference evidence="2 3" key="1">
    <citation type="submission" date="2020-02" db="EMBL/GenBank/DDBJ databases">
        <title>Full genome sequence of Nocardioides sp. R-3366.</title>
        <authorList>
            <person name="Im W.-T."/>
        </authorList>
    </citation>
    <scope>NUCLEOTIDE SEQUENCE [LARGE SCALE GENOMIC DNA]</scope>
    <source>
        <strain evidence="2 3">R-3366</strain>
    </source>
</reference>
<dbReference type="SUPFAM" id="SSF47336">
    <property type="entry name" value="ACP-like"/>
    <property type="match status" value="1"/>
</dbReference>
<evidence type="ECO:0000259" key="1">
    <source>
        <dbReference type="PROSITE" id="PS50075"/>
    </source>
</evidence>
<keyword evidence="3" id="KW-1185">Reference proteome</keyword>
<protein>
    <submittedName>
        <fullName evidence="2">Acyl carrier protein</fullName>
    </submittedName>
</protein>
<dbReference type="RefSeq" id="WP_165229247.1">
    <property type="nucleotide sequence ID" value="NZ_CP049257.1"/>
</dbReference>
<dbReference type="KEGG" id="nano:G5V58_04875"/>
<organism evidence="2 3">
    <name type="scientific">Nocardioides anomalus</name>
    <dbReference type="NCBI Taxonomy" id="2712223"/>
    <lineage>
        <taxon>Bacteria</taxon>
        <taxon>Bacillati</taxon>
        <taxon>Actinomycetota</taxon>
        <taxon>Actinomycetes</taxon>
        <taxon>Propionibacteriales</taxon>
        <taxon>Nocardioidaceae</taxon>
        <taxon>Nocardioides</taxon>
    </lineage>
</organism>
<dbReference type="Gene3D" id="1.10.1200.10">
    <property type="entry name" value="ACP-like"/>
    <property type="match status" value="1"/>
</dbReference>
<dbReference type="EMBL" id="CP049257">
    <property type="protein sequence ID" value="QIG42185.1"/>
    <property type="molecule type" value="Genomic_DNA"/>
</dbReference>
<name>A0A6G6WAQ4_9ACTN</name>
<evidence type="ECO:0000313" key="3">
    <source>
        <dbReference type="Proteomes" id="UP000502996"/>
    </source>
</evidence>
<evidence type="ECO:0000313" key="2">
    <source>
        <dbReference type="EMBL" id="QIG42185.1"/>
    </source>
</evidence>
<feature type="domain" description="Carrier" evidence="1">
    <location>
        <begin position="3"/>
        <end position="81"/>
    </location>
</feature>
<dbReference type="NCBIfam" id="NF005480">
    <property type="entry name" value="PRK07081.1"/>
    <property type="match status" value="1"/>
</dbReference>
<dbReference type="Pfam" id="PF00550">
    <property type="entry name" value="PP-binding"/>
    <property type="match status" value="1"/>
</dbReference>
<dbReference type="InterPro" id="IPR009081">
    <property type="entry name" value="PP-bd_ACP"/>
</dbReference>
<gene>
    <name evidence="2" type="ORF">G5V58_04875</name>
</gene>
<dbReference type="Proteomes" id="UP000502996">
    <property type="component" value="Chromosome"/>
</dbReference>
<accession>A0A6G6WAQ4</accession>